<keyword evidence="1 2" id="KW-0195">Cyclin</keyword>
<name>A0A7S2Y383_9STRA</name>
<dbReference type="EMBL" id="HBHT01004084">
    <property type="protein sequence ID" value="CAD9945298.1"/>
    <property type="molecule type" value="Transcribed_RNA"/>
</dbReference>
<evidence type="ECO:0000256" key="2">
    <source>
        <dbReference type="RuleBase" id="RU000383"/>
    </source>
</evidence>
<feature type="domain" description="Cyclin-like" evidence="3">
    <location>
        <begin position="65"/>
        <end position="154"/>
    </location>
</feature>
<dbReference type="InterPro" id="IPR036915">
    <property type="entry name" value="Cyclin-like_sf"/>
</dbReference>
<accession>A0A7S2Y383</accession>
<dbReference type="InterPro" id="IPR004367">
    <property type="entry name" value="Cyclin_C-dom"/>
</dbReference>
<dbReference type="PANTHER" id="PTHR10177">
    <property type="entry name" value="CYCLINS"/>
    <property type="match status" value="1"/>
</dbReference>
<evidence type="ECO:0000256" key="1">
    <source>
        <dbReference type="ARBA" id="ARBA00023127"/>
    </source>
</evidence>
<dbReference type="SUPFAM" id="SSF47954">
    <property type="entry name" value="Cyclin-like"/>
    <property type="match status" value="2"/>
</dbReference>
<dbReference type="InterPro" id="IPR039361">
    <property type="entry name" value="Cyclin"/>
</dbReference>
<reference evidence="4" key="1">
    <citation type="submission" date="2021-01" db="EMBL/GenBank/DDBJ databases">
        <authorList>
            <person name="Corre E."/>
            <person name="Pelletier E."/>
            <person name="Niang G."/>
            <person name="Scheremetjew M."/>
            <person name="Finn R."/>
            <person name="Kale V."/>
            <person name="Holt S."/>
            <person name="Cochrane G."/>
            <person name="Meng A."/>
            <person name="Brown T."/>
            <person name="Cohen L."/>
        </authorList>
    </citation>
    <scope>NUCLEOTIDE SEQUENCE</scope>
    <source>
        <strain evidence="4">CCMP125</strain>
    </source>
</reference>
<organism evidence="4">
    <name type="scientific">Entomoneis paludosa</name>
    <dbReference type="NCBI Taxonomy" id="265537"/>
    <lineage>
        <taxon>Eukaryota</taxon>
        <taxon>Sar</taxon>
        <taxon>Stramenopiles</taxon>
        <taxon>Ochrophyta</taxon>
        <taxon>Bacillariophyta</taxon>
        <taxon>Bacillariophyceae</taxon>
        <taxon>Bacillariophycidae</taxon>
        <taxon>Entomoneidaceae</taxon>
        <taxon>Entomoneis</taxon>
    </lineage>
</organism>
<dbReference type="CDD" id="cd20537">
    <property type="entry name" value="CYCLIN_CCNO-like_rpt2"/>
    <property type="match status" value="1"/>
</dbReference>
<sequence>MNSSIESSSAMDTIVAMCRQEEKYLAGDYLFQEQAAESTMTGPLNEQEAATMIDIDVDCRTKMAAWCYRVVDFCQFDHETVAISMNILDRFMLSTQGQAAKEDRRTYQLAAMTSLYTAVKIHEPEAMDPALIAKISHGTYTEQEVEDMEVQILQGVSWRVNTPTALSFVRECLDLVDNQDLDEFERETVYHLAKVQTELAVSEYEFMSIRPSVVAYCSLMNALTSLGVEGCTLQQLWSTIAGAVSIGLDNTDSKLVVDVQNYLYEAYLQEPEAQNIIQTCNPQLVNGLMMTESSSAVDNAMTGNKAIITATSPSSSPRSISATTTL</sequence>
<dbReference type="InterPro" id="IPR013763">
    <property type="entry name" value="Cyclin-like_dom"/>
</dbReference>
<dbReference type="Pfam" id="PF00134">
    <property type="entry name" value="Cyclin_N"/>
    <property type="match status" value="1"/>
</dbReference>
<evidence type="ECO:0000259" key="3">
    <source>
        <dbReference type="SMART" id="SM00385"/>
    </source>
</evidence>
<protein>
    <recommendedName>
        <fullName evidence="3">Cyclin-like domain-containing protein</fullName>
    </recommendedName>
</protein>
<comment type="similarity">
    <text evidence="2">Belongs to the cyclin family.</text>
</comment>
<dbReference type="Gene3D" id="1.10.472.10">
    <property type="entry name" value="Cyclin-like"/>
    <property type="match status" value="2"/>
</dbReference>
<dbReference type="AlphaFoldDB" id="A0A7S2Y383"/>
<evidence type="ECO:0000313" key="4">
    <source>
        <dbReference type="EMBL" id="CAD9945298.1"/>
    </source>
</evidence>
<dbReference type="InterPro" id="IPR006671">
    <property type="entry name" value="Cyclin_N"/>
</dbReference>
<dbReference type="Pfam" id="PF02984">
    <property type="entry name" value="Cyclin_C"/>
    <property type="match status" value="1"/>
</dbReference>
<dbReference type="FunFam" id="1.10.472.10:FF:000093">
    <property type="entry name" value="Predicted protein"/>
    <property type="match status" value="1"/>
</dbReference>
<proteinExistence type="inferred from homology"/>
<dbReference type="SMART" id="SM00385">
    <property type="entry name" value="CYCLIN"/>
    <property type="match status" value="1"/>
</dbReference>
<gene>
    <name evidence="4" type="ORF">APAL1065_LOCUS2723</name>
</gene>